<feature type="compositionally biased region" description="Low complexity" evidence="3">
    <location>
        <begin position="595"/>
        <end position="604"/>
    </location>
</feature>
<evidence type="ECO:0000256" key="1">
    <source>
        <dbReference type="PROSITE-ProRule" id="PRU00047"/>
    </source>
</evidence>
<evidence type="ECO:0000259" key="4">
    <source>
        <dbReference type="PROSITE" id="PS50158"/>
    </source>
</evidence>
<feature type="domain" description="CCHC-type" evidence="4">
    <location>
        <begin position="380"/>
        <end position="395"/>
    </location>
</feature>
<feature type="region of interest" description="Disordered" evidence="3">
    <location>
        <begin position="579"/>
        <end position="611"/>
    </location>
</feature>
<protein>
    <recommendedName>
        <fullName evidence="4">CCHC-type domain-containing protein</fullName>
    </recommendedName>
</protein>
<name>A0AAD8SR40_LOLMU</name>
<feature type="coiled-coil region" evidence="2">
    <location>
        <begin position="169"/>
        <end position="196"/>
    </location>
</feature>
<keyword evidence="6" id="KW-1185">Reference proteome</keyword>
<organism evidence="5 6">
    <name type="scientific">Lolium multiflorum</name>
    <name type="common">Italian ryegrass</name>
    <name type="synonym">Lolium perenne subsp. multiflorum</name>
    <dbReference type="NCBI Taxonomy" id="4521"/>
    <lineage>
        <taxon>Eukaryota</taxon>
        <taxon>Viridiplantae</taxon>
        <taxon>Streptophyta</taxon>
        <taxon>Embryophyta</taxon>
        <taxon>Tracheophyta</taxon>
        <taxon>Spermatophyta</taxon>
        <taxon>Magnoliopsida</taxon>
        <taxon>Liliopsida</taxon>
        <taxon>Poales</taxon>
        <taxon>Poaceae</taxon>
        <taxon>BOP clade</taxon>
        <taxon>Pooideae</taxon>
        <taxon>Poodae</taxon>
        <taxon>Poeae</taxon>
        <taxon>Poeae Chloroplast Group 2 (Poeae type)</taxon>
        <taxon>Loliodinae</taxon>
        <taxon>Loliinae</taxon>
        <taxon>Lolium</taxon>
    </lineage>
</organism>
<dbReference type="Gene3D" id="4.10.60.10">
    <property type="entry name" value="Zinc finger, CCHC-type"/>
    <property type="match status" value="1"/>
</dbReference>
<dbReference type="EMBL" id="JAUUTY010000003">
    <property type="protein sequence ID" value="KAK1661803.1"/>
    <property type="molecule type" value="Genomic_DNA"/>
</dbReference>
<dbReference type="GO" id="GO:0008270">
    <property type="term" value="F:zinc ion binding"/>
    <property type="evidence" value="ECO:0007669"/>
    <property type="project" value="UniProtKB-KW"/>
</dbReference>
<dbReference type="GO" id="GO:0003676">
    <property type="term" value="F:nucleic acid binding"/>
    <property type="evidence" value="ECO:0007669"/>
    <property type="project" value="InterPro"/>
</dbReference>
<reference evidence="5" key="1">
    <citation type="submission" date="2023-07" db="EMBL/GenBank/DDBJ databases">
        <title>A chromosome-level genome assembly of Lolium multiflorum.</title>
        <authorList>
            <person name="Chen Y."/>
            <person name="Copetti D."/>
            <person name="Kolliker R."/>
            <person name="Studer B."/>
        </authorList>
    </citation>
    <scope>NUCLEOTIDE SEQUENCE</scope>
    <source>
        <strain evidence="5">02402/16</strain>
        <tissue evidence="5">Leaf</tissue>
    </source>
</reference>
<keyword evidence="1" id="KW-0479">Metal-binding</keyword>
<dbReference type="InterPro" id="IPR036875">
    <property type="entry name" value="Znf_CCHC_sf"/>
</dbReference>
<evidence type="ECO:0000313" key="5">
    <source>
        <dbReference type="EMBL" id="KAK1661803.1"/>
    </source>
</evidence>
<keyword evidence="2" id="KW-0175">Coiled coil</keyword>
<dbReference type="PROSITE" id="PS50158">
    <property type="entry name" value="ZF_CCHC"/>
    <property type="match status" value="1"/>
</dbReference>
<dbReference type="Proteomes" id="UP001231189">
    <property type="component" value="Unassembled WGS sequence"/>
</dbReference>
<evidence type="ECO:0000256" key="3">
    <source>
        <dbReference type="SAM" id="MobiDB-lite"/>
    </source>
</evidence>
<keyword evidence="1" id="KW-0862">Zinc</keyword>
<feature type="region of interest" description="Disordered" evidence="3">
    <location>
        <begin position="302"/>
        <end position="373"/>
    </location>
</feature>
<dbReference type="SUPFAM" id="SSF57756">
    <property type="entry name" value="Retrovirus zinc finger-like domains"/>
    <property type="match status" value="1"/>
</dbReference>
<proteinExistence type="predicted"/>
<evidence type="ECO:0000313" key="6">
    <source>
        <dbReference type="Proteomes" id="UP001231189"/>
    </source>
</evidence>
<feature type="compositionally biased region" description="Low complexity" evidence="3">
    <location>
        <begin position="328"/>
        <end position="360"/>
    </location>
</feature>
<gene>
    <name evidence="5" type="ORF">QYE76_049962</name>
</gene>
<evidence type="ECO:0000256" key="2">
    <source>
        <dbReference type="SAM" id="Coils"/>
    </source>
</evidence>
<keyword evidence="1" id="KW-0863">Zinc-finger</keyword>
<feature type="region of interest" description="Disordered" evidence="3">
    <location>
        <begin position="630"/>
        <end position="659"/>
    </location>
</feature>
<dbReference type="AlphaFoldDB" id="A0AAD8SR40"/>
<sequence length="659" mass="73427">MADYEGEQMEPYVQTETYDLENGGSLVFERDLYLVSEKLERPPPKFHGVRIHNTPAGEQQWMITADLKGSSEPPISERILFSFKAYTGWTVLLTPFRGTCSGVWTTSPHSGDAVAHFARHDTMGEPMALSSHPVLKIHMALAHHADAIRLLAKDRRSLRLQRAKNVATITRLREKVRTLEMTVRTQQDQIQEMEEDGEDIQGGDDFLSDDNDFEDDEFTDEEDYEFLEAAEDGIIPIDVDEDPRNSFTSFTYVDFKLKFSKYHVPQGLIKKMRDEFRELKQGRMSVVESRQFSLTRVDLTIPKHRNNSSGGFTPETTATCSTYRPNYKNNHGGPPKPRGNNNNNRNPNSHNNNGNNTNTNMGRELEVMPSPSPEGQVQNCYECGVVGHFSKECPKKLAKIAANTAAPAQQQRRFVGRRNQNNNNSRFYHMTATEAQEAPQTRQLAKALHWPDKPRPDTPEPCQACGDRAVTTPWTPPVHHALERPTPPLPRLPLRLEPPPHPLAARHARVIGCLVTVVLAGIMPRVLRYKVHALERSYRAPDATATPEHLLADAYATPPSPCPFASSIAGVTVDLAAPPRPPSSAINRDTPLVPAGAAADQAADPRSPELRHGTRGLFALANLAATTALDRRRPLALSDPLPRRRSELLSPGDDDEAPP</sequence>
<dbReference type="InterPro" id="IPR001878">
    <property type="entry name" value="Znf_CCHC"/>
</dbReference>
<dbReference type="SMART" id="SM00343">
    <property type="entry name" value="ZnF_C2HC"/>
    <property type="match status" value="1"/>
</dbReference>
<comment type="caution">
    <text evidence="5">The sequence shown here is derived from an EMBL/GenBank/DDBJ whole genome shotgun (WGS) entry which is preliminary data.</text>
</comment>
<feature type="compositionally biased region" description="Polar residues" evidence="3">
    <location>
        <begin position="307"/>
        <end position="324"/>
    </location>
</feature>
<dbReference type="Pfam" id="PF00098">
    <property type="entry name" value="zf-CCHC"/>
    <property type="match status" value="1"/>
</dbReference>
<accession>A0AAD8SR40</accession>